<sequence length="191" mass="21112">MKFKPNIYSIGFISSVLFSYSAFASTHSLKGEYKVVYGGVKTMEVSNPLANEAPEQLGRYSVWLVKADWDSLSSEEKVKTKYLVKMQGTLRGQVNPLDFTARHTMVGDSRSYIIRSEGDVLFPISGDPFCSTGEPMQVREQVNLVSGSGTYANLTSGSIMLEGIINNCPHLEDFGKNDFKVIPSQSSIVFE</sequence>
<reference evidence="2" key="1">
    <citation type="submission" date="2022-11" db="EMBL/GenBank/DDBJ databases">
        <title>Alteromonas sp. nov., isolated from sea water of the Qingdao.</title>
        <authorList>
            <person name="Wang Q."/>
        </authorList>
    </citation>
    <scope>NUCLEOTIDE SEQUENCE</scope>
    <source>
        <strain evidence="2">ASW11-7</strain>
    </source>
</reference>
<dbReference type="RefSeq" id="WP_265617090.1">
    <property type="nucleotide sequence ID" value="NZ_JAPFRD010000009.1"/>
</dbReference>
<evidence type="ECO:0000256" key="1">
    <source>
        <dbReference type="SAM" id="SignalP"/>
    </source>
</evidence>
<feature type="chain" id="PRO_5046350200" evidence="1">
    <location>
        <begin position="25"/>
        <end position="191"/>
    </location>
</feature>
<keyword evidence="1" id="KW-0732">Signal</keyword>
<name>A0ABT3P8G2_9ALTE</name>
<protein>
    <submittedName>
        <fullName evidence="2">Uncharacterized protein</fullName>
    </submittedName>
</protein>
<dbReference type="Proteomes" id="UP001142810">
    <property type="component" value="Unassembled WGS sequence"/>
</dbReference>
<proteinExistence type="predicted"/>
<feature type="signal peptide" evidence="1">
    <location>
        <begin position="1"/>
        <end position="24"/>
    </location>
</feature>
<organism evidence="2 3">
    <name type="scientific">Alteromonas aquimaris</name>
    <dbReference type="NCBI Taxonomy" id="2998417"/>
    <lineage>
        <taxon>Bacteria</taxon>
        <taxon>Pseudomonadati</taxon>
        <taxon>Pseudomonadota</taxon>
        <taxon>Gammaproteobacteria</taxon>
        <taxon>Alteromonadales</taxon>
        <taxon>Alteromonadaceae</taxon>
        <taxon>Alteromonas/Salinimonas group</taxon>
        <taxon>Alteromonas</taxon>
    </lineage>
</organism>
<accession>A0ABT3P8G2</accession>
<dbReference type="EMBL" id="JAPFRD010000009">
    <property type="protein sequence ID" value="MCW8108376.1"/>
    <property type="molecule type" value="Genomic_DNA"/>
</dbReference>
<keyword evidence="3" id="KW-1185">Reference proteome</keyword>
<gene>
    <name evidence="2" type="ORF">OPS25_07700</name>
</gene>
<comment type="caution">
    <text evidence="2">The sequence shown here is derived from an EMBL/GenBank/DDBJ whole genome shotgun (WGS) entry which is preliminary data.</text>
</comment>
<evidence type="ECO:0000313" key="3">
    <source>
        <dbReference type="Proteomes" id="UP001142810"/>
    </source>
</evidence>
<evidence type="ECO:0000313" key="2">
    <source>
        <dbReference type="EMBL" id="MCW8108376.1"/>
    </source>
</evidence>